<organism evidence="4 5">
    <name type="scientific">Pseudocohnilembus persalinus</name>
    <name type="common">Ciliate</name>
    <dbReference type="NCBI Taxonomy" id="266149"/>
    <lineage>
        <taxon>Eukaryota</taxon>
        <taxon>Sar</taxon>
        <taxon>Alveolata</taxon>
        <taxon>Ciliophora</taxon>
        <taxon>Intramacronucleata</taxon>
        <taxon>Oligohymenophorea</taxon>
        <taxon>Scuticociliatia</taxon>
        <taxon>Philasterida</taxon>
        <taxon>Pseudocohnilembidae</taxon>
        <taxon>Pseudocohnilembus</taxon>
    </lineage>
</organism>
<dbReference type="InterPro" id="IPR015915">
    <property type="entry name" value="Kelch-typ_b-propeller"/>
</dbReference>
<dbReference type="Proteomes" id="UP000054937">
    <property type="component" value="Unassembled WGS sequence"/>
</dbReference>
<reference evidence="4 5" key="1">
    <citation type="journal article" date="2015" name="Sci. Rep.">
        <title>Genome of the facultative scuticociliatosis pathogen Pseudocohnilembus persalinus provides insight into its virulence through horizontal gene transfer.</title>
        <authorList>
            <person name="Xiong J."/>
            <person name="Wang G."/>
            <person name="Cheng J."/>
            <person name="Tian M."/>
            <person name="Pan X."/>
            <person name="Warren A."/>
            <person name="Jiang C."/>
            <person name="Yuan D."/>
            <person name="Miao W."/>
        </authorList>
    </citation>
    <scope>NUCLEOTIDE SEQUENCE [LARGE SCALE GENOMIC DNA]</scope>
    <source>
        <strain evidence="4">36N120E</strain>
    </source>
</reference>
<dbReference type="PANTHER" id="PTHR46093">
    <property type="entry name" value="ACYL-COA-BINDING DOMAIN-CONTAINING PROTEIN 5"/>
    <property type="match status" value="1"/>
</dbReference>
<sequence length="441" mass="51801">MYLYGGQGEKGRSMEPGQLDRIIFGGVCLPENQLLNDIWIFDYSKIDNRSNLTDVSGAQCIELQTYGQKPSPRRGMCSFSVDKKLFIFGGQCQEKDEETNILYCLSYDNWEWAVVECIGQPPPSRSFLTAGLYTNRRVIFFGGLDNETSRATNEVNILTLNDFYWSSPFQAGMKAGPRYHHSSCLIENDNNERQMVILGGLDFTFCSMELCILYETDADQVQEWEQLQEPSEIDLVAQEKAGLMIFENKQQINELNDLISQERQKLIKQKEEKELFDQEQKKEQEEQKKNEEQQKQNLQELQNKNMELKRNMEDIFLLIKQEQLLSKELVTKNKLLEITVQKVQDYLMPLDQFFTQLLNNKFDEKDQKEIKLKAMIDEVKDEVLRSRDLHKESLYRLKKNYERINQGLQKSEQDLDKNRKSISQIDKQYEQIICETEVEEQ</sequence>
<evidence type="ECO:0000256" key="2">
    <source>
        <dbReference type="ARBA" id="ARBA00022737"/>
    </source>
</evidence>
<accession>A0A0V0QMH2</accession>
<dbReference type="PANTHER" id="PTHR46093:SF18">
    <property type="entry name" value="FIBRONECTIN TYPE-III DOMAIN-CONTAINING PROTEIN"/>
    <property type="match status" value="1"/>
</dbReference>
<name>A0A0V0QMH2_PSEPJ</name>
<keyword evidence="3" id="KW-0175">Coiled coil</keyword>
<keyword evidence="1" id="KW-0880">Kelch repeat</keyword>
<evidence type="ECO:0008006" key="6">
    <source>
        <dbReference type="Google" id="ProtNLM"/>
    </source>
</evidence>
<dbReference type="Gene3D" id="2.120.10.80">
    <property type="entry name" value="Kelch-type beta propeller"/>
    <property type="match status" value="1"/>
</dbReference>
<dbReference type="OrthoDB" id="10251809at2759"/>
<protein>
    <recommendedName>
        <fullName evidence="6">Galactose oxidase/kelch, beta-propeller</fullName>
    </recommendedName>
</protein>
<evidence type="ECO:0000256" key="1">
    <source>
        <dbReference type="ARBA" id="ARBA00022441"/>
    </source>
</evidence>
<evidence type="ECO:0000313" key="4">
    <source>
        <dbReference type="EMBL" id="KRX03256.1"/>
    </source>
</evidence>
<dbReference type="InParanoid" id="A0A0V0QMH2"/>
<feature type="coiled-coil region" evidence="3">
    <location>
        <begin position="252"/>
        <end position="318"/>
    </location>
</feature>
<gene>
    <name evidence="4" type="ORF">PPERSA_09268</name>
</gene>
<evidence type="ECO:0000313" key="5">
    <source>
        <dbReference type="Proteomes" id="UP000054937"/>
    </source>
</evidence>
<proteinExistence type="predicted"/>
<keyword evidence="2" id="KW-0677">Repeat</keyword>
<dbReference type="OMA" id="IAIETIF"/>
<dbReference type="AlphaFoldDB" id="A0A0V0QMH2"/>
<dbReference type="EMBL" id="LDAU01000140">
    <property type="protein sequence ID" value="KRX03256.1"/>
    <property type="molecule type" value="Genomic_DNA"/>
</dbReference>
<keyword evidence="5" id="KW-1185">Reference proteome</keyword>
<evidence type="ECO:0000256" key="3">
    <source>
        <dbReference type="SAM" id="Coils"/>
    </source>
</evidence>
<comment type="caution">
    <text evidence="4">The sequence shown here is derived from an EMBL/GenBank/DDBJ whole genome shotgun (WGS) entry which is preliminary data.</text>
</comment>
<dbReference type="SUPFAM" id="SSF117281">
    <property type="entry name" value="Kelch motif"/>
    <property type="match status" value="1"/>
</dbReference>
<dbReference type="Pfam" id="PF24681">
    <property type="entry name" value="Kelch_KLHDC2_KLHL20_DRC7"/>
    <property type="match status" value="1"/>
</dbReference>